<dbReference type="GeneID" id="16193463"/>
<dbReference type="EMBL" id="KC292029">
    <property type="protein sequence ID" value="AGM12023.1"/>
    <property type="molecule type" value="Genomic_DNA"/>
</dbReference>
<name>R4TP57_9CAUD</name>
<dbReference type="KEGG" id="vg:16193463"/>
<evidence type="ECO:0000313" key="1">
    <source>
        <dbReference type="EMBL" id="AGM12023.1"/>
    </source>
</evidence>
<evidence type="ECO:0000313" key="2">
    <source>
        <dbReference type="Proteomes" id="UP000202086"/>
    </source>
</evidence>
<reference evidence="1 2" key="1">
    <citation type="submission" date="2012-12" db="EMBL/GenBank/DDBJ databases">
        <authorList>
            <person name="Sencilo A."/>
            <person name="Jacobs-Sera D."/>
            <person name="Russell D.A."/>
            <person name="Ko C."/>
            <person name="Atanasova N."/>
            <person name="Osterlund E."/>
            <person name="Oksanen H.M."/>
            <person name="Bamford D.H."/>
            <person name="Hatfull G.F."/>
            <person name="Roine E."/>
            <person name="Hendrix R.W."/>
        </authorList>
    </citation>
    <scope>NUCLEOTIDE SEQUENCE [LARGE SCALE GENOMIC DNA]</scope>
</reference>
<sequence length="35" mass="3591">MDGRIVAVAIVLILAGSVALGPTTQAPPGDWDERT</sequence>
<dbReference type="RefSeq" id="YP_008059699.1">
    <property type="nucleotide sequence ID" value="NC_021330.1"/>
</dbReference>
<accession>R4TP57</accession>
<organism evidence="1 2">
    <name type="scientific">Haloarcula californiae tailed virus 1</name>
    <dbReference type="NCBI Taxonomy" id="1273746"/>
    <lineage>
        <taxon>Viruses</taxon>
        <taxon>Duplodnaviria</taxon>
        <taxon>Heunggongvirae</taxon>
        <taxon>Uroviricota</taxon>
        <taxon>Caudoviricetes</taxon>
        <taxon>Thumleimavirales</taxon>
        <taxon>Druskaviridae</taxon>
        <taxon>Hacavirus</taxon>
        <taxon>Hacavirus italiense</taxon>
        <taxon>Hacavirus HCTV1</taxon>
    </lineage>
</organism>
<proteinExistence type="predicted"/>
<dbReference type="Proteomes" id="UP000202086">
    <property type="component" value="Segment"/>
</dbReference>
<protein>
    <submittedName>
        <fullName evidence="1">Uncharacterized protein</fullName>
    </submittedName>
</protein>
<keyword evidence="2" id="KW-1185">Reference proteome</keyword>
<gene>
    <name evidence="1" type="primary">138</name>
    <name evidence="1" type="ORF">DNAM5_138</name>
</gene>